<accession>A0A9P1D577</accession>
<evidence type="ECO:0000256" key="2">
    <source>
        <dbReference type="SAM" id="MobiDB-lite"/>
    </source>
</evidence>
<evidence type="ECO:0000313" key="5">
    <source>
        <dbReference type="Proteomes" id="UP001152797"/>
    </source>
</evidence>
<protein>
    <submittedName>
        <fullName evidence="3">Uncharacterized protein</fullName>
    </submittedName>
</protein>
<evidence type="ECO:0000313" key="3">
    <source>
        <dbReference type="EMBL" id="CAI4003494.1"/>
    </source>
</evidence>
<keyword evidence="5" id="KW-1185">Reference proteome</keyword>
<reference evidence="3" key="1">
    <citation type="submission" date="2022-10" db="EMBL/GenBank/DDBJ databases">
        <authorList>
            <person name="Chen Y."/>
            <person name="Dougan E. K."/>
            <person name="Chan C."/>
            <person name="Rhodes N."/>
            <person name="Thang M."/>
        </authorList>
    </citation>
    <scope>NUCLEOTIDE SEQUENCE</scope>
</reference>
<evidence type="ECO:0000313" key="4">
    <source>
        <dbReference type="EMBL" id="CAL4790806.1"/>
    </source>
</evidence>
<dbReference type="EMBL" id="CAMXCT020003279">
    <property type="protein sequence ID" value="CAL1156869.1"/>
    <property type="molecule type" value="Genomic_DNA"/>
</dbReference>
<dbReference type="AlphaFoldDB" id="A0A9P1D577"/>
<feature type="region of interest" description="Disordered" evidence="2">
    <location>
        <begin position="24"/>
        <end position="53"/>
    </location>
</feature>
<name>A0A9P1D577_9DINO</name>
<dbReference type="EMBL" id="CAMXCT030003279">
    <property type="protein sequence ID" value="CAL4790806.1"/>
    <property type="molecule type" value="Genomic_DNA"/>
</dbReference>
<feature type="non-terminal residue" evidence="3">
    <location>
        <position position="167"/>
    </location>
</feature>
<comment type="caution">
    <text evidence="3">The sequence shown here is derived from an EMBL/GenBank/DDBJ whole genome shotgun (WGS) entry which is preliminary data.</text>
</comment>
<dbReference type="Proteomes" id="UP001152797">
    <property type="component" value="Unassembled WGS sequence"/>
</dbReference>
<organism evidence="3">
    <name type="scientific">Cladocopium goreaui</name>
    <dbReference type="NCBI Taxonomy" id="2562237"/>
    <lineage>
        <taxon>Eukaryota</taxon>
        <taxon>Sar</taxon>
        <taxon>Alveolata</taxon>
        <taxon>Dinophyceae</taxon>
        <taxon>Suessiales</taxon>
        <taxon>Symbiodiniaceae</taxon>
        <taxon>Cladocopium</taxon>
    </lineage>
</organism>
<proteinExistence type="predicted"/>
<evidence type="ECO:0000256" key="1">
    <source>
        <dbReference type="SAM" id="Coils"/>
    </source>
</evidence>
<feature type="coiled-coil region" evidence="1">
    <location>
        <begin position="54"/>
        <end position="81"/>
    </location>
</feature>
<dbReference type="EMBL" id="CAMXCT010003279">
    <property type="protein sequence ID" value="CAI4003494.1"/>
    <property type="molecule type" value="Genomic_DNA"/>
</dbReference>
<gene>
    <name evidence="3" type="ORF">C1SCF055_LOCUS29356</name>
</gene>
<reference evidence="4 5" key="2">
    <citation type="submission" date="2024-05" db="EMBL/GenBank/DDBJ databases">
        <authorList>
            <person name="Chen Y."/>
            <person name="Shah S."/>
            <person name="Dougan E. K."/>
            <person name="Thang M."/>
            <person name="Chan C."/>
        </authorList>
    </citation>
    <scope>NUCLEOTIDE SEQUENCE [LARGE SCALE GENOMIC DNA]</scope>
</reference>
<keyword evidence="1" id="KW-0175">Coiled coil</keyword>
<sequence>MATTFGEGVSAELAQRLMKRLDLQGEDVRRVPRGPRPRSPREAATPGVGKSARQVALMEQLEQAKKERDDALKQIRDIHDEACRENAKRNREINEFRVQKGHTKAKFDQLEACVQSLNRSNTDFMRRQVSLEEAKTEIQAEIKKSQAMVQRLEKEVQMAKQPTESMR</sequence>